<dbReference type="InterPro" id="IPR001846">
    <property type="entry name" value="VWF_type-D"/>
</dbReference>
<feature type="domain" description="EGF-like" evidence="15">
    <location>
        <begin position="1163"/>
        <end position="1203"/>
    </location>
</feature>
<comment type="subcellular location">
    <subcellularLocation>
        <location evidence="1">Membrane</location>
    </subcellularLocation>
    <subcellularLocation>
        <location evidence="2">Secreted</location>
        <location evidence="2">Extracellular space</location>
        <location evidence="2">Extracellular matrix</location>
    </subcellularLocation>
</comment>
<evidence type="ECO:0000256" key="5">
    <source>
        <dbReference type="ARBA" id="ARBA00022536"/>
    </source>
</evidence>
<evidence type="ECO:0000256" key="12">
    <source>
        <dbReference type="SAM" id="MobiDB-lite"/>
    </source>
</evidence>
<dbReference type="InterPro" id="IPR026823">
    <property type="entry name" value="cEGF"/>
</dbReference>
<dbReference type="GO" id="GO:0007160">
    <property type="term" value="P:cell-matrix adhesion"/>
    <property type="evidence" value="ECO:0007669"/>
    <property type="project" value="InterPro"/>
</dbReference>
<feature type="signal peptide" evidence="14">
    <location>
        <begin position="1"/>
        <end position="19"/>
    </location>
</feature>
<evidence type="ECO:0000256" key="10">
    <source>
        <dbReference type="ARBA" id="ARBA00023180"/>
    </source>
</evidence>
<keyword evidence="13" id="KW-0812">Transmembrane</keyword>
<comment type="similarity">
    <text evidence="3">Belongs to the fibulin family.</text>
</comment>
<dbReference type="SUPFAM" id="SSF57184">
    <property type="entry name" value="Growth factor receptor domain"/>
    <property type="match status" value="1"/>
</dbReference>
<dbReference type="InterPro" id="IPR001881">
    <property type="entry name" value="EGF-like_Ca-bd_dom"/>
</dbReference>
<dbReference type="Proteomes" id="UP001165740">
    <property type="component" value="Chromosome 11"/>
</dbReference>
<dbReference type="InterPro" id="IPR000742">
    <property type="entry name" value="EGF"/>
</dbReference>
<evidence type="ECO:0000256" key="1">
    <source>
        <dbReference type="ARBA" id="ARBA00004370"/>
    </source>
</evidence>
<dbReference type="PROSITE" id="PS51233">
    <property type="entry name" value="VWFD"/>
    <property type="match status" value="1"/>
</dbReference>
<dbReference type="RefSeq" id="XP_055859608.1">
    <property type="nucleotide sequence ID" value="XM_056003633.1"/>
</dbReference>
<protein>
    <submittedName>
        <fullName evidence="18">Mucin-like protein isoform X5</fullName>
    </submittedName>
</protein>
<evidence type="ECO:0000256" key="4">
    <source>
        <dbReference type="ARBA" id="ARBA00022530"/>
    </source>
</evidence>
<dbReference type="PANTHER" id="PTHR24050:SF27">
    <property type="entry name" value="FIBRILLIN-1"/>
    <property type="match status" value="1"/>
</dbReference>
<evidence type="ECO:0000313" key="18">
    <source>
        <dbReference type="RefSeq" id="XP_055859608.1"/>
    </source>
</evidence>
<accession>A0A9W2YA58</accession>
<reference evidence="18" key="1">
    <citation type="submission" date="2025-08" db="UniProtKB">
        <authorList>
            <consortium name="RefSeq"/>
        </authorList>
    </citation>
    <scope>IDENTIFICATION</scope>
</reference>
<keyword evidence="5 11" id="KW-0245">EGF-like domain</keyword>
<proteinExistence type="inferred from homology"/>
<feature type="domain" description="EGF-like" evidence="15">
    <location>
        <begin position="1082"/>
        <end position="1119"/>
    </location>
</feature>
<feature type="transmembrane region" description="Helical" evidence="13">
    <location>
        <begin position="1402"/>
        <end position="1428"/>
    </location>
</feature>
<keyword evidence="8 13" id="KW-0472">Membrane</keyword>
<evidence type="ECO:0000256" key="13">
    <source>
        <dbReference type="SAM" id="Phobius"/>
    </source>
</evidence>
<dbReference type="PROSITE" id="PS00010">
    <property type="entry name" value="ASX_HYDROXYL"/>
    <property type="match status" value="5"/>
</dbReference>
<gene>
    <name evidence="18" type="primary">LOC106063092</name>
</gene>
<keyword evidence="10" id="KW-0325">Glycoprotein</keyword>
<feature type="compositionally biased region" description="Basic and acidic residues" evidence="12">
    <location>
        <begin position="1541"/>
        <end position="1555"/>
    </location>
</feature>
<feature type="region of interest" description="Disordered" evidence="12">
    <location>
        <begin position="1691"/>
        <end position="1721"/>
    </location>
</feature>
<dbReference type="Gene3D" id="2.10.25.10">
    <property type="entry name" value="Laminin"/>
    <property type="match status" value="8"/>
</dbReference>
<feature type="compositionally biased region" description="Basic and acidic residues" evidence="12">
    <location>
        <begin position="1469"/>
        <end position="1487"/>
    </location>
</feature>
<feature type="compositionally biased region" description="Polar residues" evidence="12">
    <location>
        <begin position="1691"/>
        <end position="1708"/>
    </location>
</feature>
<keyword evidence="9" id="KW-1015">Disulfide bond</keyword>
<keyword evidence="6 14" id="KW-0732">Signal</keyword>
<evidence type="ECO:0000259" key="15">
    <source>
        <dbReference type="PROSITE" id="PS50026"/>
    </source>
</evidence>
<sequence length="1721" mass="193163">MDYVCFLLLLSVIVLTARSATVYREPNEQTLDSTNKGGTLNNGTIYVSKPITFKSAVAVGQKLFHTAYVLSNGVIYFNDDNDVNLPGSPDLNLAHSLNQHILASFWADILPGKGRVSYSLYEHSCPNVAQLNTDSVYNRARDEVKLYYGLTDFDVDSVLVATWHQVEPFSNFSHDGKEEQNTFQTVFISGWNKNSAGRIADEKSSYVIFIYQENLMTWSYVPGRVVNIGIAVNDVIDLENTDTPYVSKLAQEKGNKGLAGVSSFLVGQVNNQEEKCQRFLCKSKNLLFNDRYRNETQQLFQCPCTLDRMGFHWEPYQKRGLQPDIRCFIISQVAKTKLLKGNPRNKLCCYKIPSESPQGQKDAAYIRSRPDTGHVLLGDPMTDSNAADSIVGHDTCCENTPKHMCDEFYEIFPDSECTNHMNFANAYGFGDPHIITFDGWTYTMYGWGEFVLMYNFRGDFTLQGRTERGQLINGSLAKATVFTAFAAKEESYSFQVELALDNKTMILLVNGVDHTTDFYRDSNFLFSSENLRVSREIVDNQDFVTATFSSGVSMTANVGKQNLELKVQVDEHLNRSIIGLLGYYNGDPSDDLKYRDRSSAQAYLPQPHKYSIMKEWAVRSTETVFQYHNNDNFYKHNHSTFIPLYTNEISTSQLDMSFCQNDTLCQYDYFVTRDSVMAEKTKQFIIYYKDQSKRLANQPPSLQISGLDANKMWVVNQGQSSSLNVHISDEDPQNVKLELVGVSAGTNVRISGTTIEYTPDSNEPIVLGLRAVDKEGASSAITYVNIGVCSGCNNHGRCSNQTKDLEYVNGYFWKLKCICDQPYKDINCERTQSVCDIHPCSIGQQCTENNPQHSGDYSCGPCPSEYAYKAGKCVDIDECLTIQKACGQFSCVNTMGSYTCNCTLGFRFDQATKKCIDNNECDFKPSLCQQTCNNTEGSYQCGCLPGYILQHDKAACTLEQKYVTQCQCEQICNITGPSTTCGCKDGYIVDSTDTHKCKDIDECSIKTHKCSQLCTNQVGYYTCSCNVGYKLSADNLTCEACSSPFYGKDCAQKCECNGHGSCSSVSGCVCNEHWSGLNCTQDVNECLKSNACPSGQLCNNTIGSYVCSCPVGFTLKSGDCIDQKYMPECQQCEQTCKVNNSIVLCGCTDNYTVDNTDPHKCKDIDECLTKSHNCSQLCTNQVGYYTCSCSEGYKLGADNKTCEDIDECLTKTHKCSQLCTNQVGYYTCSCSEGYKLGADNRTCEEIPSVITKVNVILTFQYEGDFDFKDETRIKSDIRFQVLTKMKALNSDVEDVKVIAVRKGSIIADTEITLKTRNNDKKSSLDNLAQALYQVETSDDPITINNITTRFTEAMIEDIKVTKDTSPCTIKTNFDPCSASQSCQEQAGEATCVPFAKKDHVNFIIGMTVGLFGFVLVSAVIAILVNFHVKKNKKLAQKHQSHDLPLQKRKSKPEEKRPDKSKRSSVQQEKQMERSRSRQGHKSTEPRHATSPTGYRLQEYSVIAPKPTGIKDLSAPNRQDSTLDNYPAKSNEYNRLNHNRTNHRDSMWQTNDDRRPSTTIYQPSGVHKYGDSNDRAYTTDMRRSSTMITQSNAAQKYGDFSERVLTEDIRRGSVMRPSSAYRNVDANNSAYAYDRRHSNGMILERNTPRLGLDHNDRGYASDNGLQAGANRRSRLESLVPEQTDWNNFQLANTRTAEPQNGVNKASSNDPQRRYSRDPYLLY</sequence>
<dbReference type="InterPro" id="IPR052235">
    <property type="entry name" value="Nephronectin_domain"/>
</dbReference>
<feature type="compositionally biased region" description="Basic and acidic residues" evidence="12">
    <location>
        <begin position="1439"/>
        <end position="1461"/>
    </location>
</feature>
<evidence type="ECO:0000259" key="16">
    <source>
        <dbReference type="PROSITE" id="PS51233"/>
    </source>
</evidence>
<dbReference type="GO" id="GO:0005509">
    <property type="term" value="F:calcium ion binding"/>
    <property type="evidence" value="ECO:0007669"/>
    <property type="project" value="InterPro"/>
</dbReference>
<name>A0A9W2YA58_BIOGL</name>
<feature type="chain" id="PRO_5040866745" evidence="14">
    <location>
        <begin position="20"/>
        <end position="1721"/>
    </location>
</feature>
<dbReference type="InterPro" id="IPR049883">
    <property type="entry name" value="NOTCH1_EGF-like"/>
</dbReference>
<keyword evidence="7" id="KW-0677">Repeat</keyword>
<evidence type="ECO:0000256" key="2">
    <source>
        <dbReference type="ARBA" id="ARBA00004498"/>
    </source>
</evidence>
<keyword evidence="4" id="KW-0272">Extracellular matrix</keyword>
<dbReference type="InterPro" id="IPR018097">
    <property type="entry name" value="EGF_Ca-bd_CS"/>
</dbReference>
<dbReference type="SMART" id="SM00179">
    <property type="entry name" value="EGF_CA"/>
    <property type="match status" value="6"/>
</dbReference>
<dbReference type="Pfam" id="PF14670">
    <property type="entry name" value="FXa_inhibition"/>
    <property type="match status" value="1"/>
</dbReference>
<dbReference type="SUPFAM" id="SSF57196">
    <property type="entry name" value="EGF/Laminin"/>
    <property type="match status" value="4"/>
</dbReference>
<evidence type="ECO:0000256" key="6">
    <source>
        <dbReference type="ARBA" id="ARBA00022729"/>
    </source>
</evidence>
<keyword evidence="17" id="KW-1185">Reference proteome</keyword>
<evidence type="ECO:0000256" key="9">
    <source>
        <dbReference type="ARBA" id="ARBA00023157"/>
    </source>
</evidence>
<feature type="region of interest" description="Disordered" evidence="12">
    <location>
        <begin position="1434"/>
        <end position="1575"/>
    </location>
</feature>
<dbReference type="Pfam" id="PF06119">
    <property type="entry name" value="NIDO"/>
    <property type="match status" value="1"/>
</dbReference>
<dbReference type="PROSITE" id="PS50026">
    <property type="entry name" value="EGF_3"/>
    <property type="match status" value="2"/>
</dbReference>
<dbReference type="FunFam" id="2.10.25.10:FF:000240">
    <property type="entry name" value="Vitamin K-dependent protein S"/>
    <property type="match status" value="1"/>
</dbReference>
<dbReference type="CDD" id="cd00054">
    <property type="entry name" value="EGF_CA"/>
    <property type="match status" value="3"/>
</dbReference>
<evidence type="ECO:0000256" key="14">
    <source>
        <dbReference type="SAM" id="SignalP"/>
    </source>
</evidence>
<dbReference type="PROSITE" id="PS01187">
    <property type="entry name" value="EGF_CA"/>
    <property type="match status" value="3"/>
</dbReference>
<dbReference type="SMART" id="SM00181">
    <property type="entry name" value="EGF"/>
    <property type="match status" value="11"/>
</dbReference>
<evidence type="ECO:0000256" key="7">
    <source>
        <dbReference type="ARBA" id="ARBA00022737"/>
    </source>
</evidence>
<dbReference type="SMART" id="SM00539">
    <property type="entry name" value="NIDO"/>
    <property type="match status" value="1"/>
</dbReference>
<dbReference type="PANTHER" id="PTHR24050">
    <property type="entry name" value="PA14 DOMAIN-CONTAINING PROTEIN"/>
    <property type="match status" value="1"/>
</dbReference>
<dbReference type="GeneID" id="106063092"/>
<dbReference type="Pfam" id="PF07645">
    <property type="entry name" value="EGF_CA"/>
    <property type="match status" value="4"/>
</dbReference>
<evidence type="ECO:0000256" key="8">
    <source>
        <dbReference type="ARBA" id="ARBA00023136"/>
    </source>
</evidence>
<dbReference type="FunFam" id="2.10.25.10:FF:000005">
    <property type="entry name" value="Fibrillin 2"/>
    <property type="match status" value="1"/>
</dbReference>
<keyword evidence="13" id="KW-1133">Transmembrane helix</keyword>
<dbReference type="InterPro" id="IPR009030">
    <property type="entry name" value="Growth_fac_rcpt_cys_sf"/>
</dbReference>
<dbReference type="Pfam" id="PF12662">
    <property type="entry name" value="cEGF"/>
    <property type="match status" value="1"/>
</dbReference>
<comment type="caution">
    <text evidence="11">Lacks conserved residue(s) required for the propagation of feature annotation.</text>
</comment>
<organism evidence="17 18">
    <name type="scientific">Biomphalaria glabrata</name>
    <name type="common">Bloodfluke planorb</name>
    <name type="synonym">Freshwater snail</name>
    <dbReference type="NCBI Taxonomy" id="6526"/>
    <lineage>
        <taxon>Eukaryota</taxon>
        <taxon>Metazoa</taxon>
        <taxon>Spiralia</taxon>
        <taxon>Lophotrochozoa</taxon>
        <taxon>Mollusca</taxon>
        <taxon>Gastropoda</taxon>
        <taxon>Heterobranchia</taxon>
        <taxon>Euthyneura</taxon>
        <taxon>Panpulmonata</taxon>
        <taxon>Hygrophila</taxon>
        <taxon>Lymnaeoidea</taxon>
        <taxon>Planorbidae</taxon>
        <taxon>Biomphalaria</taxon>
    </lineage>
</organism>
<evidence type="ECO:0000313" key="17">
    <source>
        <dbReference type="Proteomes" id="UP001165740"/>
    </source>
</evidence>
<dbReference type="PROSITE" id="PS01186">
    <property type="entry name" value="EGF_2"/>
    <property type="match status" value="4"/>
</dbReference>
<feature type="domain" description="VWFD" evidence="16">
    <location>
        <begin position="424"/>
        <end position="624"/>
    </location>
</feature>
<dbReference type="InterPro" id="IPR003886">
    <property type="entry name" value="NIDO_dom"/>
</dbReference>
<evidence type="ECO:0000256" key="3">
    <source>
        <dbReference type="ARBA" id="ARBA00006127"/>
    </source>
</evidence>
<dbReference type="InterPro" id="IPR000152">
    <property type="entry name" value="EGF-type_Asp/Asn_hydroxyl_site"/>
</dbReference>
<evidence type="ECO:0000256" key="11">
    <source>
        <dbReference type="PROSITE-ProRule" id="PRU00076"/>
    </source>
</evidence>
<keyword evidence="4" id="KW-0964">Secreted</keyword>
<dbReference type="GO" id="GO:0016020">
    <property type="term" value="C:membrane"/>
    <property type="evidence" value="ECO:0007669"/>
    <property type="project" value="UniProtKB-SubCell"/>
</dbReference>